<dbReference type="OrthoDB" id="570299at2"/>
<protein>
    <submittedName>
        <fullName evidence="1">Uncharacterized protein UPF0149</fullName>
    </submittedName>
</protein>
<organism evidence="1 2">
    <name type="scientific">Reinekea marinisedimentorum</name>
    <dbReference type="NCBI Taxonomy" id="230495"/>
    <lineage>
        <taxon>Bacteria</taxon>
        <taxon>Pseudomonadati</taxon>
        <taxon>Pseudomonadota</taxon>
        <taxon>Gammaproteobacteria</taxon>
        <taxon>Oceanospirillales</taxon>
        <taxon>Saccharospirillaceae</taxon>
        <taxon>Reinekea</taxon>
    </lineage>
</organism>
<dbReference type="InterPro" id="IPR036255">
    <property type="entry name" value="YgfB-like_sf"/>
</dbReference>
<sequence>MSDPWVKSLSYRQALDGLTQRFAELKQQDRIAATELYPALETIDGYLFAINSAPAVISPTEWLGDLLPLIQLPDEQPGDSVNMLISYQLHSKARMEQQKYALPDETDPLKAITAGSVLNSFSHGYERGYSRVNSLWSAMTPEELRQELDTQVFALTFFTSTDNAKKYISDKNLKLRPDQLAEQILANLPKAADLHVRLGMAVAASRQTSH</sequence>
<dbReference type="Proteomes" id="UP000295793">
    <property type="component" value="Unassembled WGS sequence"/>
</dbReference>
<reference evidence="1 2" key="1">
    <citation type="submission" date="2019-03" db="EMBL/GenBank/DDBJ databases">
        <title>Genomic Encyclopedia of Archaeal and Bacterial Type Strains, Phase II (KMG-II): from individual species to whole genera.</title>
        <authorList>
            <person name="Goeker M."/>
        </authorList>
    </citation>
    <scope>NUCLEOTIDE SEQUENCE [LARGE SCALE GENOMIC DNA]</scope>
    <source>
        <strain evidence="1 2">DSM 15388</strain>
    </source>
</reference>
<dbReference type="SUPFAM" id="SSF101327">
    <property type="entry name" value="YgfB-like"/>
    <property type="match status" value="1"/>
</dbReference>
<dbReference type="EMBL" id="SLZR01000001">
    <property type="protein sequence ID" value="TCS43866.1"/>
    <property type="molecule type" value="Genomic_DNA"/>
</dbReference>
<dbReference type="RefSeq" id="WP_132698983.1">
    <property type="nucleotide sequence ID" value="NZ_SLZR01000001.1"/>
</dbReference>
<proteinExistence type="predicted"/>
<evidence type="ECO:0000313" key="2">
    <source>
        <dbReference type="Proteomes" id="UP000295793"/>
    </source>
</evidence>
<evidence type="ECO:0000313" key="1">
    <source>
        <dbReference type="EMBL" id="TCS43866.1"/>
    </source>
</evidence>
<name>A0A4R3IDL4_9GAMM</name>
<gene>
    <name evidence="1" type="ORF">BCF53_101209</name>
</gene>
<keyword evidence="2" id="KW-1185">Reference proteome</keyword>
<dbReference type="Pfam" id="PF03695">
    <property type="entry name" value="UPF0149"/>
    <property type="match status" value="1"/>
</dbReference>
<accession>A0A4R3IDL4</accession>
<comment type="caution">
    <text evidence="1">The sequence shown here is derived from an EMBL/GenBank/DDBJ whole genome shotgun (WGS) entry which is preliminary data.</text>
</comment>
<dbReference type="AlphaFoldDB" id="A0A4R3IDL4"/>
<dbReference type="InterPro" id="IPR011978">
    <property type="entry name" value="YgfB-like"/>
</dbReference>